<gene>
    <name evidence="4" type="ORF">SAMN02745180_01964</name>
</gene>
<dbReference type="CDD" id="cd07381">
    <property type="entry name" value="MPP_CapA"/>
    <property type="match status" value="1"/>
</dbReference>
<dbReference type="Pfam" id="PF09587">
    <property type="entry name" value="PGA_cap"/>
    <property type="match status" value="1"/>
</dbReference>
<feature type="chain" id="PRO_5012703007" evidence="2">
    <location>
        <begin position="23"/>
        <end position="344"/>
    </location>
</feature>
<accession>A0A1M5Y3Z4</accession>
<dbReference type="InterPro" id="IPR019079">
    <property type="entry name" value="Capsule_synth_CapA"/>
</dbReference>
<sequence length="344" mass="38728">MRKKISMLLIFILLFSTISVKAEDNGEKDETVISMAGDVLFDGVIRKYYNQYGIGYPWGKVKTYFTKDDLTIVNLETSITNGGKKWPNKQYNFRSSPMTPKAMKESGIDVVTLANNHVLDYGYDGFMDTLNNLDKYEIKYTGAGRNKKEAVKGIVAEENGVKIGIVAYSRVIPDSKWYANDKRPGVLSGYDPYVDEMCKKIQEMKKNIDIVVFSIHWGVERSTAPRAQEIKLAKKAIDNGADVVMGHHPHVLQGIQVYKGKPIFYSLGNFVFNSTSELSKKTMIGQVVIKNKKIERVNIIPCKIVNSRPIPLEGKDKVEAISYINGLSKGFNTKIEKEGFIDIK</sequence>
<organism evidence="4 5">
    <name type="scientific">Sporanaerobacter acetigenes DSM 13106</name>
    <dbReference type="NCBI Taxonomy" id="1123281"/>
    <lineage>
        <taxon>Bacteria</taxon>
        <taxon>Bacillati</taxon>
        <taxon>Bacillota</taxon>
        <taxon>Tissierellia</taxon>
        <taxon>Tissierellales</taxon>
        <taxon>Sporanaerobacteraceae</taxon>
        <taxon>Sporanaerobacter</taxon>
    </lineage>
</organism>
<proteinExistence type="inferred from homology"/>
<feature type="domain" description="Capsule synthesis protein CapA" evidence="3">
    <location>
        <begin position="32"/>
        <end position="274"/>
    </location>
</feature>
<dbReference type="RefSeq" id="WP_159429098.1">
    <property type="nucleotide sequence ID" value="NZ_FQXR01000009.1"/>
</dbReference>
<dbReference type="SMART" id="SM00854">
    <property type="entry name" value="PGA_cap"/>
    <property type="match status" value="1"/>
</dbReference>
<dbReference type="Proteomes" id="UP000184389">
    <property type="component" value="Unassembled WGS sequence"/>
</dbReference>
<comment type="similarity">
    <text evidence="1">Belongs to the CapA family.</text>
</comment>
<reference evidence="4 5" key="1">
    <citation type="submission" date="2016-11" db="EMBL/GenBank/DDBJ databases">
        <authorList>
            <person name="Jaros S."/>
            <person name="Januszkiewicz K."/>
            <person name="Wedrychowicz H."/>
        </authorList>
    </citation>
    <scope>NUCLEOTIDE SEQUENCE [LARGE SCALE GENOMIC DNA]</scope>
    <source>
        <strain evidence="4 5">DSM 13106</strain>
    </source>
</reference>
<dbReference type="OrthoDB" id="9810906at2"/>
<dbReference type="PANTHER" id="PTHR33393">
    <property type="entry name" value="POLYGLUTAMINE SYNTHESIS ACCESSORY PROTEIN RV0574C-RELATED"/>
    <property type="match status" value="1"/>
</dbReference>
<evidence type="ECO:0000313" key="4">
    <source>
        <dbReference type="EMBL" id="SHI06676.1"/>
    </source>
</evidence>
<dbReference type="InterPro" id="IPR052169">
    <property type="entry name" value="CW_Biosynth-Accessory"/>
</dbReference>
<name>A0A1M5Y3Z4_9FIRM</name>
<keyword evidence="2" id="KW-0732">Signal</keyword>
<evidence type="ECO:0000256" key="2">
    <source>
        <dbReference type="SAM" id="SignalP"/>
    </source>
</evidence>
<dbReference type="SUPFAM" id="SSF56300">
    <property type="entry name" value="Metallo-dependent phosphatases"/>
    <property type="match status" value="1"/>
</dbReference>
<keyword evidence="5" id="KW-1185">Reference proteome</keyword>
<feature type="signal peptide" evidence="2">
    <location>
        <begin position="1"/>
        <end position="22"/>
    </location>
</feature>
<protein>
    <submittedName>
        <fullName evidence="4">Poly-gamma-glutamate synthesis protein (Capsule biosynthesis protein)</fullName>
    </submittedName>
</protein>
<evidence type="ECO:0000313" key="5">
    <source>
        <dbReference type="Proteomes" id="UP000184389"/>
    </source>
</evidence>
<dbReference type="PANTHER" id="PTHR33393:SF13">
    <property type="entry name" value="PGA BIOSYNTHESIS PROTEIN CAPA"/>
    <property type="match status" value="1"/>
</dbReference>
<dbReference type="Gene3D" id="3.60.21.10">
    <property type="match status" value="1"/>
</dbReference>
<dbReference type="EMBL" id="FQXR01000009">
    <property type="protein sequence ID" value="SHI06676.1"/>
    <property type="molecule type" value="Genomic_DNA"/>
</dbReference>
<evidence type="ECO:0000256" key="1">
    <source>
        <dbReference type="ARBA" id="ARBA00005662"/>
    </source>
</evidence>
<dbReference type="AlphaFoldDB" id="A0A1M5Y3Z4"/>
<dbReference type="InterPro" id="IPR029052">
    <property type="entry name" value="Metallo-depent_PP-like"/>
</dbReference>
<evidence type="ECO:0000259" key="3">
    <source>
        <dbReference type="SMART" id="SM00854"/>
    </source>
</evidence>
<dbReference type="STRING" id="1123281.SAMN02745180_01964"/>